<feature type="compositionally biased region" description="Polar residues" evidence="9">
    <location>
        <begin position="553"/>
        <end position="579"/>
    </location>
</feature>
<dbReference type="PANTHER" id="PTHR31633:SF1">
    <property type="entry name" value="H_ACA RIBONUCLEOPROTEIN COMPLEX NON-CORE SUBUNIT NAF1"/>
    <property type="match status" value="1"/>
</dbReference>
<feature type="compositionally biased region" description="Low complexity" evidence="9">
    <location>
        <begin position="625"/>
        <end position="648"/>
    </location>
</feature>
<dbReference type="eggNOG" id="KOG2236">
    <property type="taxonomic scope" value="Eukaryota"/>
</dbReference>
<feature type="compositionally biased region" description="Polar residues" evidence="9">
    <location>
        <begin position="99"/>
        <end position="144"/>
    </location>
</feature>
<feature type="compositionally biased region" description="Acidic residues" evidence="9">
    <location>
        <begin position="217"/>
        <end position="226"/>
    </location>
</feature>
<name>C5FQ72_ARTOC</name>
<evidence type="ECO:0000256" key="3">
    <source>
        <dbReference type="ARBA" id="ARBA00021438"/>
    </source>
</evidence>
<feature type="compositionally biased region" description="Basic and acidic residues" evidence="9">
    <location>
        <begin position="8"/>
        <end position="22"/>
    </location>
</feature>
<evidence type="ECO:0000256" key="4">
    <source>
        <dbReference type="ARBA" id="ARBA00022517"/>
    </source>
</evidence>
<feature type="region of interest" description="Disordered" evidence="9">
    <location>
        <begin position="242"/>
        <end position="265"/>
    </location>
</feature>
<evidence type="ECO:0000256" key="1">
    <source>
        <dbReference type="ARBA" id="ARBA00004123"/>
    </source>
</evidence>
<keyword evidence="11" id="KW-1185">Reference proteome</keyword>
<dbReference type="RefSeq" id="XP_002847107.1">
    <property type="nucleotide sequence ID" value="XM_002847061.1"/>
</dbReference>
<evidence type="ECO:0000256" key="5">
    <source>
        <dbReference type="ARBA" id="ARBA00022552"/>
    </source>
</evidence>
<sequence length="686" mass="73674">MADTVMGDDAHNPHIEQPDLRDSSAPVNASVATVATEAPKDDESDFYNTPLNAGTALPPNNVVSTKDEVMTEERSESPHATIPGLSLCSEERRPGSGIPPQQTPSEPAQNTIETASEKASATDTVMSSDGTEGSKATDSGTVGVSSAKEALDTVPSAPRTADDDIAALAAEMIEGIPPTVDRGDQPQEDDHPEWEVDSSPYESSSDSSTDSSSSDSSDNEDDDDDYELLDPEEQARLLMATEGGSDDEGSSGRAAAAEVRTANEKPDEVVPMPDITITPEMKIEMLGNIETIVDNVVLVLESGSVLCSVNLKVIGVVSETLGRVQQPLYTVRFPNAEAVKEAGLEKETPVFYVVDHSTFVFTEPLKGLKGSDASNLHDEEVGDEEIEFSDDEAEAEYKRQLKLKRQAKREGKVERGGGSKGKGSALPPSNLRHSELNYDDNSVDNDGYTRLLRPQNLHELMGSEAPMEMPHPADQHGERSFRGGRGRGRGRGNDRSGRGGRGGRGGYDRGSRQSSQGQGNRQSQPQHAEYSPQQHPSYQQNPYQQPSNPPLPHQSQPQASGNMPNNFGNNSSGPYQPTFPSGAFQPQGLPQYPFQFSPPSNSPQPMFQYPPPGSHINPAFFLAMQQQQQQQQQQGTYYPAQTQPAPAQNQGLPNASVDSVAAVQAQLDILKRLTNGANSANGSLGN</sequence>
<evidence type="ECO:0000256" key="2">
    <source>
        <dbReference type="ARBA" id="ARBA00009801"/>
    </source>
</evidence>
<dbReference type="GO" id="GO:0005634">
    <property type="term" value="C:nucleus"/>
    <property type="evidence" value="ECO:0007669"/>
    <property type="project" value="UniProtKB-SubCell"/>
</dbReference>
<comment type="subcellular location">
    <subcellularLocation>
        <location evidence="1">Nucleus</location>
    </subcellularLocation>
</comment>
<evidence type="ECO:0000256" key="7">
    <source>
        <dbReference type="ARBA" id="ARBA00022884"/>
    </source>
</evidence>
<feature type="region of interest" description="Disordered" evidence="9">
    <location>
        <begin position="1"/>
        <end position="226"/>
    </location>
</feature>
<dbReference type="VEuPathDB" id="FungiDB:MCYG_04844"/>
<feature type="compositionally biased region" description="Acidic residues" evidence="9">
    <location>
        <begin position="380"/>
        <end position="394"/>
    </location>
</feature>
<proteinExistence type="inferred from homology"/>
<dbReference type="GO" id="GO:0005732">
    <property type="term" value="C:sno(s)RNA-containing ribonucleoprotein complex"/>
    <property type="evidence" value="ECO:0007669"/>
    <property type="project" value="InterPro"/>
</dbReference>
<dbReference type="PANTHER" id="PTHR31633">
    <property type="entry name" value="H/ACA RIBONUCLEOPROTEIN COMPLEX NON-CORE SUBUNIT NAF1"/>
    <property type="match status" value="1"/>
</dbReference>
<dbReference type="OrthoDB" id="21550at2759"/>
<feature type="compositionally biased region" description="Basic and acidic residues" evidence="9">
    <location>
        <begin position="65"/>
        <end position="77"/>
    </location>
</feature>
<evidence type="ECO:0000256" key="8">
    <source>
        <dbReference type="ARBA" id="ARBA00023242"/>
    </source>
</evidence>
<dbReference type="SUPFAM" id="SSF50447">
    <property type="entry name" value="Translation proteins"/>
    <property type="match status" value="1"/>
</dbReference>
<evidence type="ECO:0000256" key="9">
    <source>
        <dbReference type="SAM" id="MobiDB-lite"/>
    </source>
</evidence>
<protein>
    <recommendedName>
        <fullName evidence="3">H/ACA ribonucleoprotein complex non-core subunit NAF1</fullName>
    </recommendedName>
</protein>
<dbReference type="GeneID" id="9226121"/>
<feature type="compositionally biased region" description="Basic and acidic residues" evidence="9">
    <location>
        <begin position="471"/>
        <end position="481"/>
    </location>
</feature>
<gene>
    <name evidence="10" type="ORF">MCYG_04844</name>
</gene>
<dbReference type="InterPro" id="IPR040309">
    <property type="entry name" value="Naf1"/>
</dbReference>
<keyword evidence="4" id="KW-0690">Ribosome biogenesis</keyword>
<dbReference type="GO" id="GO:0000493">
    <property type="term" value="P:box H/ACA snoRNP assembly"/>
    <property type="evidence" value="ECO:0007669"/>
    <property type="project" value="InterPro"/>
</dbReference>
<dbReference type="GO" id="GO:0006364">
    <property type="term" value="P:rRNA processing"/>
    <property type="evidence" value="ECO:0007669"/>
    <property type="project" value="UniProtKB-KW"/>
</dbReference>
<dbReference type="GO" id="GO:0003723">
    <property type="term" value="F:RNA binding"/>
    <property type="evidence" value="ECO:0007669"/>
    <property type="project" value="UniProtKB-KW"/>
</dbReference>
<dbReference type="OMA" id="EWDQDRR"/>
<evidence type="ECO:0000256" key="6">
    <source>
        <dbReference type="ARBA" id="ARBA00022553"/>
    </source>
</evidence>
<feature type="region of interest" description="Disordered" evidence="9">
    <location>
        <begin position="371"/>
        <end position="448"/>
    </location>
</feature>
<keyword evidence="6" id="KW-0597">Phosphoprotein</keyword>
<dbReference type="InterPro" id="IPR038664">
    <property type="entry name" value="Gar1/Naf1_Cbf5-bd_sf"/>
</dbReference>
<dbReference type="AlphaFoldDB" id="C5FQ72"/>
<feature type="compositionally biased region" description="Low complexity" evidence="9">
    <location>
        <begin position="590"/>
        <end position="607"/>
    </location>
</feature>
<dbReference type="HOGENOM" id="CLU_012648_1_1_1"/>
<evidence type="ECO:0000313" key="10">
    <source>
        <dbReference type="EMBL" id="EEQ32025.1"/>
    </source>
</evidence>
<feature type="compositionally biased region" description="Low complexity" evidence="9">
    <location>
        <begin position="197"/>
        <end position="216"/>
    </location>
</feature>
<dbReference type="EMBL" id="DS995704">
    <property type="protein sequence ID" value="EEQ32025.1"/>
    <property type="molecule type" value="Genomic_DNA"/>
</dbReference>
<reference evidence="11" key="1">
    <citation type="journal article" date="2012" name="MBio">
        <title>Comparative genome analysis of Trichophyton rubrum and related dermatophytes reveals candidate genes involved in infection.</title>
        <authorList>
            <person name="Martinez D.A."/>
            <person name="Oliver B.G."/>
            <person name="Graeser Y."/>
            <person name="Goldberg J.M."/>
            <person name="Li W."/>
            <person name="Martinez-Rossi N.M."/>
            <person name="Monod M."/>
            <person name="Shelest E."/>
            <person name="Barton R.C."/>
            <person name="Birch E."/>
            <person name="Brakhage A.A."/>
            <person name="Chen Z."/>
            <person name="Gurr S.J."/>
            <person name="Heiman D."/>
            <person name="Heitman J."/>
            <person name="Kosti I."/>
            <person name="Rossi A."/>
            <person name="Saif S."/>
            <person name="Samalova M."/>
            <person name="Saunders C.W."/>
            <person name="Shea T."/>
            <person name="Summerbell R.C."/>
            <person name="Xu J."/>
            <person name="Young S."/>
            <person name="Zeng Q."/>
            <person name="Birren B.W."/>
            <person name="Cuomo C.A."/>
            <person name="White T.C."/>
        </authorList>
    </citation>
    <scope>NUCLEOTIDE SEQUENCE [LARGE SCALE GENOMIC DNA]</scope>
    <source>
        <strain evidence="11">ATCC MYA-4605 / CBS 113480</strain>
    </source>
</reference>
<dbReference type="Proteomes" id="UP000002035">
    <property type="component" value="Unassembled WGS sequence"/>
</dbReference>
<dbReference type="Pfam" id="PF04410">
    <property type="entry name" value="Gar1"/>
    <property type="match status" value="1"/>
</dbReference>
<feature type="compositionally biased region" description="Basic and acidic residues" evidence="9">
    <location>
        <begin position="408"/>
        <end position="417"/>
    </location>
</feature>
<dbReference type="GO" id="GO:0001522">
    <property type="term" value="P:pseudouridine synthesis"/>
    <property type="evidence" value="ECO:0007669"/>
    <property type="project" value="InterPro"/>
</dbReference>
<keyword evidence="7" id="KW-0694">RNA-binding</keyword>
<dbReference type="STRING" id="554155.C5FQ72"/>
<organism evidence="10 11">
    <name type="scientific">Arthroderma otae (strain ATCC MYA-4605 / CBS 113480)</name>
    <name type="common">Microsporum canis</name>
    <dbReference type="NCBI Taxonomy" id="554155"/>
    <lineage>
        <taxon>Eukaryota</taxon>
        <taxon>Fungi</taxon>
        <taxon>Dikarya</taxon>
        <taxon>Ascomycota</taxon>
        <taxon>Pezizomycotina</taxon>
        <taxon>Eurotiomycetes</taxon>
        <taxon>Eurotiomycetidae</taxon>
        <taxon>Onygenales</taxon>
        <taxon>Arthrodermataceae</taxon>
        <taxon>Microsporum</taxon>
    </lineage>
</organism>
<keyword evidence="8" id="KW-0539">Nucleus</keyword>
<evidence type="ECO:0000313" key="11">
    <source>
        <dbReference type="Proteomes" id="UP000002035"/>
    </source>
</evidence>
<keyword evidence="5" id="KW-0698">rRNA processing</keyword>
<dbReference type="Gene3D" id="2.40.10.230">
    <property type="entry name" value="Probable tRNA pseudouridine synthase domain"/>
    <property type="match status" value="1"/>
</dbReference>
<dbReference type="InterPro" id="IPR009000">
    <property type="entry name" value="Transl_B-barrel_sf"/>
</dbReference>
<accession>C5FQ72</accession>
<dbReference type="InterPro" id="IPR007504">
    <property type="entry name" value="H/ACA_rnp_Gar1/Naf1"/>
</dbReference>
<feature type="compositionally biased region" description="Low complexity" evidence="9">
    <location>
        <begin position="512"/>
        <end position="546"/>
    </location>
</feature>
<feature type="region of interest" description="Disordered" evidence="9">
    <location>
        <begin position="465"/>
        <end position="654"/>
    </location>
</feature>
<comment type="similarity">
    <text evidence="2">Belongs to the NAF1 family.</text>
</comment>